<gene>
    <name evidence="2" type="ORF">DZF97_15005</name>
</gene>
<proteinExistence type="predicted"/>
<feature type="compositionally biased region" description="Basic residues" evidence="1">
    <location>
        <begin position="55"/>
        <end position="66"/>
    </location>
</feature>
<feature type="region of interest" description="Disordered" evidence="1">
    <location>
        <begin position="1"/>
        <end position="79"/>
    </location>
</feature>
<sequence length="79" mass="9033">MTAILASTGPRPRRRAPELPWSGPCCQAPREPRGDHEHPHHRPHRPSPTSIPRPRGARRDRIRARRVPAPGGLLRRPRR</sequence>
<organism evidence="2 3">
    <name type="scientific">Clavibacter nebraskensis</name>
    <dbReference type="NCBI Taxonomy" id="31963"/>
    <lineage>
        <taxon>Bacteria</taxon>
        <taxon>Bacillati</taxon>
        <taxon>Actinomycetota</taxon>
        <taxon>Actinomycetes</taxon>
        <taxon>Micrococcales</taxon>
        <taxon>Microbacteriaceae</taxon>
        <taxon>Clavibacter</taxon>
    </lineage>
</organism>
<protein>
    <submittedName>
        <fullName evidence="2">Uncharacterized protein</fullName>
    </submittedName>
</protein>
<accession>A0A399P583</accession>
<dbReference type="EMBL" id="QWED01000690">
    <property type="protein sequence ID" value="RIJ01501.1"/>
    <property type="molecule type" value="Genomic_DNA"/>
</dbReference>
<evidence type="ECO:0000313" key="2">
    <source>
        <dbReference type="EMBL" id="RIJ01501.1"/>
    </source>
</evidence>
<comment type="caution">
    <text evidence="2">The sequence shown here is derived from an EMBL/GenBank/DDBJ whole genome shotgun (WGS) entry which is preliminary data.</text>
</comment>
<feature type="non-terminal residue" evidence="2">
    <location>
        <position position="79"/>
    </location>
</feature>
<name>A0A399P583_9MICO</name>
<dbReference type="AlphaFoldDB" id="A0A399P583"/>
<feature type="compositionally biased region" description="Low complexity" evidence="1">
    <location>
        <begin position="67"/>
        <end position="79"/>
    </location>
</feature>
<evidence type="ECO:0000256" key="1">
    <source>
        <dbReference type="SAM" id="MobiDB-lite"/>
    </source>
</evidence>
<dbReference type="Proteomes" id="UP000265361">
    <property type="component" value="Unassembled WGS sequence"/>
</dbReference>
<reference evidence="2 3" key="1">
    <citation type="submission" date="2018-08" db="EMBL/GenBank/DDBJ databases">
        <title>Genome Sequence of Clavibacter michiganensis Subspecies type strains, and the Atypical Peach-Colored Strains Isolated from Tomato.</title>
        <authorList>
            <person name="Osdaghi E."/>
            <person name="Portier P."/>
            <person name="Briand M."/>
            <person name="Jacques M.-A."/>
        </authorList>
    </citation>
    <scope>NUCLEOTIDE SEQUENCE [LARGE SCALE GENOMIC DNA]</scope>
    <source>
        <strain evidence="2 3">CFBP 7577</strain>
    </source>
</reference>
<evidence type="ECO:0000313" key="3">
    <source>
        <dbReference type="Proteomes" id="UP000265361"/>
    </source>
</evidence>